<keyword evidence="5" id="KW-0336">GPI-anchor</keyword>
<comment type="subcellular location">
    <subcellularLocation>
        <location evidence="1">Cell membrane</location>
        <topology evidence="1">Lipid-anchor</topology>
        <topology evidence="1">GPI-anchor</topology>
    </subcellularLocation>
</comment>
<evidence type="ECO:0000256" key="9">
    <source>
        <dbReference type="ARBA" id="ARBA00023180"/>
    </source>
</evidence>
<comment type="similarity">
    <text evidence="2">Belongs to the plant LTP family.</text>
</comment>
<accession>A0A2G9GM03</accession>
<evidence type="ECO:0000256" key="7">
    <source>
        <dbReference type="ARBA" id="ARBA00023121"/>
    </source>
</evidence>
<dbReference type="FunFam" id="1.10.110.10:FF:000001">
    <property type="entry name" value="Bifunctional inhibitor/lipid-transfer protein/seed storage 2S albumin superfamily protein"/>
    <property type="match status" value="1"/>
</dbReference>
<evidence type="ECO:0000256" key="11">
    <source>
        <dbReference type="SAM" id="MobiDB-lite"/>
    </source>
</evidence>
<dbReference type="Pfam" id="PF14368">
    <property type="entry name" value="LTP_2"/>
    <property type="match status" value="1"/>
</dbReference>
<feature type="compositionally biased region" description="Acidic residues" evidence="11">
    <location>
        <begin position="177"/>
        <end position="186"/>
    </location>
</feature>
<evidence type="ECO:0000256" key="4">
    <source>
        <dbReference type="ARBA" id="ARBA00022475"/>
    </source>
</evidence>
<organism evidence="14 15">
    <name type="scientific">Handroanthus impetiginosus</name>
    <dbReference type="NCBI Taxonomy" id="429701"/>
    <lineage>
        <taxon>Eukaryota</taxon>
        <taxon>Viridiplantae</taxon>
        <taxon>Streptophyta</taxon>
        <taxon>Embryophyta</taxon>
        <taxon>Tracheophyta</taxon>
        <taxon>Spermatophyta</taxon>
        <taxon>Magnoliopsida</taxon>
        <taxon>eudicotyledons</taxon>
        <taxon>Gunneridae</taxon>
        <taxon>Pentapetalae</taxon>
        <taxon>asterids</taxon>
        <taxon>lamiids</taxon>
        <taxon>Lamiales</taxon>
        <taxon>Bignoniaceae</taxon>
        <taxon>Crescentiina</taxon>
        <taxon>Tabebuia alliance</taxon>
        <taxon>Handroanthus</taxon>
    </lineage>
</organism>
<dbReference type="PRINTS" id="PR00382">
    <property type="entry name" value="LIPIDTRNSFER"/>
</dbReference>
<evidence type="ECO:0000256" key="12">
    <source>
        <dbReference type="SAM" id="SignalP"/>
    </source>
</evidence>
<name>A0A2G9GM03_9LAMI</name>
<dbReference type="Proteomes" id="UP000231279">
    <property type="component" value="Unassembled WGS sequence"/>
</dbReference>
<keyword evidence="6 12" id="KW-0732">Signal</keyword>
<evidence type="ECO:0000256" key="6">
    <source>
        <dbReference type="ARBA" id="ARBA00022729"/>
    </source>
</evidence>
<evidence type="ECO:0000256" key="1">
    <source>
        <dbReference type="ARBA" id="ARBA00004609"/>
    </source>
</evidence>
<keyword evidence="9" id="KW-0325">Glycoprotein</keyword>
<feature type="signal peptide" evidence="12">
    <location>
        <begin position="1"/>
        <end position="34"/>
    </location>
</feature>
<evidence type="ECO:0000313" key="14">
    <source>
        <dbReference type="EMBL" id="PIN06050.1"/>
    </source>
</evidence>
<dbReference type="OrthoDB" id="911537at2759"/>
<dbReference type="AlphaFoldDB" id="A0A2G9GM03"/>
<evidence type="ECO:0000256" key="3">
    <source>
        <dbReference type="ARBA" id="ARBA00022448"/>
    </source>
</evidence>
<keyword evidence="5" id="KW-0472">Membrane</keyword>
<protein>
    <recommendedName>
        <fullName evidence="13">Bifunctional inhibitor/plant lipid transfer protein/seed storage helical domain-containing protein</fullName>
    </recommendedName>
</protein>
<keyword evidence="8" id="KW-1015">Disulfide bond</keyword>
<feature type="chain" id="PRO_5013789043" description="Bifunctional inhibitor/plant lipid transfer protein/seed storage helical domain-containing protein" evidence="12">
    <location>
        <begin position="35"/>
        <end position="232"/>
    </location>
</feature>
<sequence length="232" mass="23426">MPKGNYIFPKMAINVSPVTLILLIALMLLSGVKAQSGCTMAMVSLSPCLNYVSGNSSTPSSSCCSRLSSVVQSQPQCLCTLLKGGASSLGVTINQTLALNLPGACNVQTPPVSRCNGVNGAATSAPTPASSPSDSPADETPEAPDSPSVPGTPEAPDTPSVPDTPEIPDTPEVPDTPSEEEPEPDIPSDTGSRTVPRADGAYFGGTNTGPTFSFIGILLSIASSCAFSGIGL</sequence>
<dbReference type="GO" id="GO:0005886">
    <property type="term" value="C:plasma membrane"/>
    <property type="evidence" value="ECO:0007669"/>
    <property type="project" value="UniProtKB-SubCell"/>
</dbReference>
<evidence type="ECO:0000256" key="2">
    <source>
        <dbReference type="ARBA" id="ARBA00009748"/>
    </source>
</evidence>
<dbReference type="GO" id="GO:0008289">
    <property type="term" value="F:lipid binding"/>
    <property type="evidence" value="ECO:0007669"/>
    <property type="project" value="UniProtKB-KW"/>
</dbReference>
<dbReference type="STRING" id="429701.A0A2G9GM03"/>
<feature type="compositionally biased region" description="Low complexity" evidence="11">
    <location>
        <begin position="121"/>
        <end position="135"/>
    </location>
</feature>
<dbReference type="InterPro" id="IPR016140">
    <property type="entry name" value="Bifunc_inhib/LTP/seed_store"/>
</dbReference>
<dbReference type="InterPro" id="IPR043325">
    <property type="entry name" value="LTSS"/>
</dbReference>
<keyword evidence="7" id="KW-0446">Lipid-binding</keyword>
<dbReference type="PANTHER" id="PTHR33044">
    <property type="entry name" value="BIFUNCTIONAL INHIBITOR/LIPID-TRANSFER PROTEIN/SEED STORAGE 2S ALBUMIN SUPERFAMILY PROTEIN-RELATED"/>
    <property type="match status" value="1"/>
</dbReference>
<dbReference type="EMBL" id="NKXS01004542">
    <property type="protein sequence ID" value="PIN06050.1"/>
    <property type="molecule type" value="Genomic_DNA"/>
</dbReference>
<evidence type="ECO:0000259" key="13">
    <source>
        <dbReference type="SMART" id="SM00499"/>
    </source>
</evidence>
<keyword evidence="10" id="KW-0449">Lipoprotein</keyword>
<evidence type="ECO:0000256" key="10">
    <source>
        <dbReference type="ARBA" id="ARBA00023288"/>
    </source>
</evidence>
<proteinExistence type="inferred from homology"/>
<keyword evidence="3" id="KW-0813">Transport</keyword>
<gene>
    <name evidence="14" type="ORF">CDL12_21404</name>
</gene>
<evidence type="ECO:0000256" key="8">
    <source>
        <dbReference type="ARBA" id="ARBA00023157"/>
    </source>
</evidence>
<dbReference type="GO" id="GO:0006869">
    <property type="term" value="P:lipid transport"/>
    <property type="evidence" value="ECO:0007669"/>
    <property type="project" value="InterPro"/>
</dbReference>
<dbReference type="CDD" id="cd00010">
    <property type="entry name" value="AAI_LTSS"/>
    <property type="match status" value="1"/>
</dbReference>
<dbReference type="SMART" id="SM00499">
    <property type="entry name" value="AAI"/>
    <property type="match status" value="1"/>
</dbReference>
<dbReference type="GO" id="GO:0098552">
    <property type="term" value="C:side of membrane"/>
    <property type="evidence" value="ECO:0007669"/>
    <property type="project" value="UniProtKB-KW"/>
</dbReference>
<reference evidence="15" key="1">
    <citation type="journal article" date="2018" name="Gigascience">
        <title>Genome assembly of the Pink Ipe (Handroanthus impetiginosus, Bignoniaceae), a highly valued, ecologically keystone Neotropical timber forest tree.</title>
        <authorList>
            <person name="Silva-Junior O.B."/>
            <person name="Grattapaglia D."/>
            <person name="Novaes E."/>
            <person name="Collevatti R.G."/>
        </authorList>
    </citation>
    <scope>NUCLEOTIDE SEQUENCE [LARGE SCALE GENOMIC DNA]</scope>
    <source>
        <strain evidence="15">cv. UFG-1</strain>
    </source>
</reference>
<keyword evidence="15" id="KW-1185">Reference proteome</keyword>
<evidence type="ECO:0000313" key="15">
    <source>
        <dbReference type="Proteomes" id="UP000231279"/>
    </source>
</evidence>
<feature type="region of interest" description="Disordered" evidence="11">
    <location>
        <begin position="116"/>
        <end position="202"/>
    </location>
</feature>
<dbReference type="SUPFAM" id="SSF47699">
    <property type="entry name" value="Bifunctional inhibitor/lipid-transfer protein/seed storage 2S albumin"/>
    <property type="match status" value="1"/>
</dbReference>
<feature type="domain" description="Bifunctional inhibitor/plant lipid transfer protein/seed storage helical" evidence="13">
    <location>
        <begin position="38"/>
        <end position="115"/>
    </location>
</feature>
<dbReference type="InterPro" id="IPR000528">
    <property type="entry name" value="Plant_nsLTP"/>
</dbReference>
<dbReference type="InterPro" id="IPR036312">
    <property type="entry name" value="Bifun_inhib/LTP/seed_sf"/>
</dbReference>
<dbReference type="Gene3D" id="1.10.110.10">
    <property type="entry name" value="Plant lipid-transfer and hydrophobic proteins"/>
    <property type="match status" value="1"/>
</dbReference>
<keyword evidence="4" id="KW-1003">Cell membrane</keyword>
<evidence type="ECO:0000256" key="5">
    <source>
        <dbReference type="ARBA" id="ARBA00022622"/>
    </source>
</evidence>
<comment type="caution">
    <text evidence="14">The sequence shown here is derived from an EMBL/GenBank/DDBJ whole genome shotgun (WGS) entry which is preliminary data.</text>
</comment>